<dbReference type="Gene3D" id="2.30.29.30">
    <property type="entry name" value="Pleckstrin-homology domain (PH domain)/Phosphotyrosine-binding domain (PTB)"/>
    <property type="match status" value="1"/>
</dbReference>
<keyword evidence="7" id="KW-1185">Reference proteome</keyword>
<dbReference type="Pfam" id="PF06058">
    <property type="entry name" value="DCP1"/>
    <property type="match status" value="1"/>
</dbReference>
<dbReference type="GO" id="GO:0031087">
    <property type="term" value="P:deadenylation-independent decapping of nuclear-transcribed mRNA"/>
    <property type="evidence" value="ECO:0007669"/>
    <property type="project" value="TreeGrafter"/>
</dbReference>
<comment type="subcellular location">
    <subcellularLocation>
        <location evidence="1">Cytoplasm</location>
    </subcellularLocation>
</comment>
<dbReference type="GO" id="GO:0000932">
    <property type="term" value="C:P-body"/>
    <property type="evidence" value="ECO:0007669"/>
    <property type="project" value="TreeGrafter"/>
</dbReference>
<dbReference type="EMBL" id="ML977359">
    <property type="protein sequence ID" value="KAF2106752.1"/>
    <property type="molecule type" value="Genomic_DNA"/>
</dbReference>
<evidence type="ECO:0000256" key="5">
    <source>
        <dbReference type="SAM" id="MobiDB-lite"/>
    </source>
</evidence>
<dbReference type="AlphaFoldDB" id="A0A6A5YHM7"/>
<evidence type="ECO:0000256" key="3">
    <source>
        <dbReference type="ARBA" id="ARBA00022490"/>
    </source>
</evidence>
<dbReference type="GO" id="GO:0003729">
    <property type="term" value="F:mRNA binding"/>
    <property type="evidence" value="ECO:0007669"/>
    <property type="project" value="TreeGrafter"/>
</dbReference>
<accession>A0A6A5YHM7</accession>
<dbReference type="GO" id="GO:0000290">
    <property type="term" value="P:deadenylation-dependent decapping of nuclear-transcribed mRNA"/>
    <property type="evidence" value="ECO:0007669"/>
    <property type="project" value="InterPro"/>
</dbReference>
<feature type="region of interest" description="Disordered" evidence="5">
    <location>
        <begin position="1"/>
        <end position="46"/>
    </location>
</feature>
<dbReference type="OrthoDB" id="440673at2759"/>
<reference evidence="6" key="1">
    <citation type="journal article" date="2020" name="Stud. Mycol.">
        <title>101 Dothideomycetes genomes: a test case for predicting lifestyles and emergence of pathogens.</title>
        <authorList>
            <person name="Haridas S."/>
            <person name="Albert R."/>
            <person name="Binder M."/>
            <person name="Bloem J."/>
            <person name="Labutti K."/>
            <person name="Salamov A."/>
            <person name="Andreopoulos B."/>
            <person name="Baker S."/>
            <person name="Barry K."/>
            <person name="Bills G."/>
            <person name="Bluhm B."/>
            <person name="Cannon C."/>
            <person name="Castanera R."/>
            <person name="Culley D."/>
            <person name="Daum C."/>
            <person name="Ezra D."/>
            <person name="Gonzalez J."/>
            <person name="Henrissat B."/>
            <person name="Kuo A."/>
            <person name="Liang C."/>
            <person name="Lipzen A."/>
            <person name="Lutzoni F."/>
            <person name="Magnuson J."/>
            <person name="Mondo S."/>
            <person name="Nolan M."/>
            <person name="Ohm R."/>
            <person name="Pangilinan J."/>
            <person name="Park H.-J."/>
            <person name="Ramirez L."/>
            <person name="Alfaro M."/>
            <person name="Sun H."/>
            <person name="Tritt A."/>
            <person name="Yoshinaga Y."/>
            <person name="Zwiers L.-H."/>
            <person name="Turgeon B."/>
            <person name="Goodwin S."/>
            <person name="Spatafora J."/>
            <person name="Crous P."/>
            <person name="Grigoriev I."/>
        </authorList>
    </citation>
    <scope>NUCLEOTIDE SEQUENCE</scope>
    <source>
        <strain evidence="6">CBS 627.86</strain>
    </source>
</reference>
<organism evidence="6 7">
    <name type="scientific">Lophiotrema nucula</name>
    <dbReference type="NCBI Taxonomy" id="690887"/>
    <lineage>
        <taxon>Eukaryota</taxon>
        <taxon>Fungi</taxon>
        <taxon>Dikarya</taxon>
        <taxon>Ascomycota</taxon>
        <taxon>Pezizomycotina</taxon>
        <taxon>Dothideomycetes</taxon>
        <taxon>Pleosporomycetidae</taxon>
        <taxon>Pleosporales</taxon>
        <taxon>Lophiotremataceae</taxon>
        <taxon>Lophiotrema</taxon>
    </lineage>
</organism>
<name>A0A6A5YHM7_9PLEO</name>
<proteinExistence type="inferred from homology"/>
<keyword evidence="4" id="KW-0507">mRNA processing</keyword>
<gene>
    <name evidence="6" type="ORF">BDV96DRAFT_507203</name>
</gene>
<dbReference type="InterPro" id="IPR011993">
    <property type="entry name" value="PH-like_dom_sf"/>
</dbReference>
<dbReference type="PANTHER" id="PTHR16290:SF0">
    <property type="entry name" value="DECAPPING PROTEIN 1, ISOFORM A"/>
    <property type="match status" value="1"/>
</dbReference>
<evidence type="ECO:0000256" key="2">
    <source>
        <dbReference type="ARBA" id="ARBA00008778"/>
    </source>
</evidence>
<evidence type="ECO:0000313" key="6">
    <source>
        <dbReference type="EMBL" id="KAF2106752.1"/>
    </source>
</evidence>
<evidence type="ECO:0000256" key="4">
    <source>
        <dbReference type="ARBA" id="ARBA00022664"/>
    </source>
</evidence>
<dbReference type="Proteomes" id="UP000799770">
    <property type="component" value="Unassembled WGS sequence"/>
</dbReference>
<evidence type="ECO:0000313" key="7">
    <source>
        <dbReference type="Proteomes" id="UP000799770"/>
    </source>
</evidence>
<sequence length="263" mass="29213">MPANKGKHRAHQQQHQAAPQPSDYETDAAPQTDLPPPPPRSNEQLNLSVVRRRYPDVSDILHVTPYVGLYEFKLETQGWEKLDIDGTMFLCSLTASPVGADRFAVVILNRRGLTNFFLELKNDEDIEITDPYIILQEEKIYGLWIHSEAPPSSTAMAHVEGAAKIKEAAKQAAESRMAREELLARNGAQTVPEPVQESVAMGRQLSLRELFGQQRDQDAGFSVHVHNHNSTPRITGLSQPTGVQQDVLGQLFAKAKQDYNGVG</sequence>
<evidence type="ECO:0008006" key="8">
    <source>
        <dbReference type="Google" id="ProtNLM"/>
    </source>
</evidence>
<feature type="compositionally biased region" description="Basic residues" evidence="5">
    <location>
        <begin position="1"/>
        <end position="12"/>
    </location>
</feature>
<protein>
    <recommendedName>
        <fullName evidence="8">PH domain-like protein</fullName>
    </recommendedName>
</protein>
<dbReference type="PANTHER" id="PTHR16290">
    <property type="entry name" value="TRANSCRIPTION FACTOR SMIF DECAPPING ENZYME DCP1"/>
    <property type="match status" value="1"/>
</dbReference>
<dbReference type="InterPro" id="IPR010334">
    <property type="entry name" value="Dcp1"/>
</dbReference>
<dbReference type="GO" id="GO:0006397">
    <property type="term" value="P:mRNA processing"/>
    <property type="evidence" value="ECO:0007669"/>
    <property type="project" value="UniProtKB-KW"/>
</dbReference>
<evidence type="ECO:0000256" key="1">
    <source>
        <dbReference type="ARBA" id="ARBA00004496"/>
    </source>
</evidence>
<dbReference type="SUPFAM" id="SSF50729">
    <property type="entry name" value="PH domain-like"/>
    <property type="match status" value="1"/>
</dbReference>
<dbReference type="CDD" id="cd13182">
    <property type="entry name" value="EVH1-like_Dcp1"/>
    <property type="match status" value="1"/>
</dbReference>
<keyword evidence="3" id="KW-0963">Cytoplasm</keyword>
<dbReference type="GO" id="GO:0008047">
    <property type="term" value="F:enzyme activator activity"/>
    <property type="evidence" value="ECO:0007669"/>
    <property type="project" value="InterPro"/>
</dbReference>
<comment type="similarity">
    <text evidence="2">Belongs to the DCP1 family.</text>
</comment>